<dbReference type="Pfam" id="PF05701">
    <property type="entry name" value="WEMBL"/>
    <property type="match status" value="1"/>
</dbReference>
<feature type="region of interest" description="Disordered" evidence="4">
    <location>
        <begin position="74"/>
        <end position="116"/>
    </location>
</feature>
<gene>
    <name evidence="5" type="primary">WEL2</name>
    <name evidence="5" type="ORF">QJS10_CPB12g01617</name>
</gene>
<feature type="coiled-coil region" evidence="3">
    <location>
        <begin position="460"/>
        <end position="487"/>
    </location>
</feature>
<evidence type="ECO:0000256" key="2">
    <source>
        <dbReference type="ARBA" id="ARBA00023054"/>
    </source>
</evidence>
<reference evidence="5" key="1">
    <citation type="journal article" date="2023" name="Nat. Commun.">
        <title>Diploid and tetraploid genomes of Acorus and the evolution of monocots.</title>
        <authorList>
            <person name="Ma L."/>
            <person name="Liu K.W."/>
            <person name="Li Z."/>
            <person name="Hsiao Y.Y."/>
            <person name="Qi Y."/>
            <person name="Fu T."/>
            <person name="Tang G.D."/>
            <person name="Zhang D."/>
            <person name="Sun W.H."/>
            <person name="Liu D.K."/>
            <person name="Li Y."/>
            <person name="Chen G.Z."/>
            <person name="Liu X.D."/>
            <person name="Liao X.Y."/>
            <person name="Jiang Y.T."/>
            <person name="Yu X."/>
            <person name="Hao Y."/>
            <person name="Huang J."/>
            <person name="Zhao X.W."/>
            <person name="Ke S."/>
            <person name="Chen Y.Y."/>
            <person name="Wu W.L."/>
            <person name="Hsu J.L."/>
            <person name="Lin Y.F."/>
            <person name="Huang M.D."/>
            <person name="Li C.Y."/>
            <person name="Huang L."/>
            <person name="Wang Z.W."/>
            <person name="Zhao X."/>
            <person name="Zhong W.Y."/>
            <person name="Peng D.H."/>
            <person name="Ahmad S."/>
            <person name="Lan S."/>
            <person name="Zhang J.S."/>
            <person name="Tsai W.C."/>
            <person name="Van de Peer Y."/>
            <person name="Liu Z.J."/>
        </authorList>
    </citation>
    <scope>NUCLEOTIDE SEQUENCE</scope>
    <source>
        <strain evidence="5">CP</strain>
    </source>
</reference>
<feature type="compositionally biased region" description="Basic and acidic residues" evidence="4">
    <location>
        <begin position="769"/>
        <end position="780"/>
    </location>
</feature>
<dbReference type="EMBL" id="JAUJYO010000012">
    <property type="protein sequence ID" value="KAK1301958.1"/>
    <property type="molecule type" value="Genomic_DNA"/>
</dbReference>
<feature type="coiled-coil region" evidence="3">
    <location>
        <begin position="379"/>
        <end position="427"/>
    </location>
</feature>
<feature type="coiled-coil region" evidence="3">
    <location>
        <begin position="572"/>
        <end position="648"/>
    </location>
</feature>
<reference evidence="5" key="2">
    <citation type="submission" date="2023-06" db="EMBL/GenBank/DDBJ databases">
        <authorList>
            <person name="Ma L."/>
            <person name="Liu K.-W."/>
            <person name="Li Z."/>
            <person name="Hsiao Y.-Y."/>
            <person name="Qi Y."/>
            <person name="Fu T."/>
            <person name="Tang G."/>
            <person name="Zhang D."/>
            <person name="Sun W.-H."/>
            <person name="Liu D.-K."/>
            <person name="Li Y."/>
            <person name="Chen G.-Z."/>
            <person name="Liu X.-D."/>
            <person name="Liao X.-Y."/>
            <person name="Jiang Y.-T."/>
            <person name="Yu X."/>
            <person name="Hao Y."/>
            <person name="Huang J."/>
            <person name="Zhao X.-W."/>
            <person name="Ke S."/>
            <person name="Chen Y.-Y."/>
            <person name="Wu W.-L."/>
            <person name="Hsu J.-L."/>
            <person name="Lin Y.-F."/>
            <person name="Huang M.-D."/>
            <person name="Li C.-Y."/>
            <person name="Huang L."/>
            <person name="Wang Z.-W."/>
            <person name="Zhao X."/>
            <person name="Zhong W.-Y."/>
            <person name="Peng D.-H."/>
            <person name="Ahmad S."/>
            <person name="Lan S."/>
            <person name="Zhang J.-S."/>
            <person name="Tsai W.-C."/>
            <person name="Van De Peer Y."/>
            <person name="Liu Z.-J."/>
        </authorList>
    </citation>
    <scope>NUCLEOTIDE SEQUENCE</scope>
    <source>
        <strain evidence="5">CP</strain>
        <tissue evidence="5">Leaves</tissue>
    </source>
</reference>
<feature type="coiled-coil region" evidence="3">
    <location>
        <begin position="720"/>
        <end position="754"/>
    </location>
</feature>
<evidence type="ECO:0000313" key="5">
    <source>
        <dbReference type="EMBL" id="KAK1301958.1"/>
    </source>
</evidence>
<evidence type="ECO:0000256" key="3">
    <source>
        <dbReference type="SAM" id="Coils"/>
    </source>
</evidence>
<dbReference type="PANTHER" id="PTHR32054:SF31">
    <property type="entry name" value="PROTEIN WEAK CHLOROPLAST MOVEMENT UNDER BLUE LIGHT 1"/>
    <property type="match status" value="1"/>
</dbReference>
<accession>A0AAV9DNV7</accession>
<feature type="coiled-coil region" evidence="3">
    <location>
        <begin position="516"/>
        <end position="543"/>
    </location>
</feature>
<dbReference type="GO" id="GO:0009904">
    <property type="term" value="P:chloroplast accumulation movement"/>
    <property type="evidence" value="ECO:0007669"/>
    <property type="project" value="TreeGrafter"/>
</dbReference>
<evidence type="ECO:0000256" key="1">
    <source>
        <dbReference type="ARBA" id="ARBA00005485"/>
    </source>
</evidence>
<feature type="coiled-coil region" evidence="3">
    <location>
        <begin position="269"/>
        <end position="347"/>
    </location>
</feature>
<protein>
    <submittedName>
        <fullName evidence="5">Protein WEAK CHLOROPLAST MOVEMENT UNDER BLUE LIGHT-like 2</fullName>
    </submittedName>
</protein>
<feature type="compositionally biased region" description="Polar residues" evidence="4">
    <location>
        <begin position="81"/>
        <end position="107"/>
    </location>
</feature>
<comment type="caution">
    <text evidence="5">The sequence shown here is derived from an EMBL/GenBank/DDBJ whole genome shotgun (WGS) entry which is preliminary data.</text>
</comment>
<dbReference type="GO" id="GO:0005829">
    <property type="term" value="C:cytosol"/>
    <property type="evidence" value="ECO:0007669"/>
    <property type="project" value="TreeGrafter"/>
</dbReference>
<organism evidence="5 6">
    <name type="scientific">Acorus calamus</name>
    <name type="common">Sweet flag</name>
    <dbReference type="NCBI Taxonomy" id="4465"/>
    <lineage>
        <taxon>Eukaryota</taxon>
        <taxon>Viridiplantae</taxon>
        <taxon>Streptophyta</taxon>
        <taxon>Embryophyta</taxon>
        <taxon>Tracheophyta</taxon>
        <taxon>Spermatophyta</taxon>
        <taxon>Magnoliopsida</taxon>
        <taxon>Liliopsida</taxon>
        <taxon>Acoraceae</taxon>
        <taxon>Acorus</taxon>
    </lineage>
</organism>
<feature type="region of interest" description="Disordered" evidence="4">
    <location>
        <begin position="769"/>
        <end position="797"/>
    </location>
</feature>
<keyword evidence="6" id="KW-1185">Reference proteome</keyword>
<keyword evidence="2 3" id="KW-0175">Coiled coil</keyword>
<dbReference type="Proteomes" id="UP001180020">
    <property type="component" value="Unassembled WGS sequence"/>
</dbReference>
<feature type="compositionally biased region" description="Polar residues" evidence="4">
    <location>
        <begin position="1"/>
        <end position="21"/>
    </location>
</feature>
<comment type="similarity">
    <text evidence="1">Belongs to the WEB family.</text>
</comment>
<name>A0AAV9DNV7_ACOCL</name>
<dbReference type="InterPro" id="IPR008545">
    <property type="entry name" value="Web"/>
</dbReference>
<evidence type="ECO:0000313" key="6">
    <source>
        <dbReference type="Proteomes" id="UP001180020"/>
    </source>
</evidence>
<dbReference type="AlphaFoldDB" id="A0AAV9DNV7"/>
<dbReference type="GO" id="GO:0009903">
    <property type="term" value="P:chloroplast avoidance movement"/>
    <property type="evidence" value="ECO:0007669"/>
    <property type="project" value="TreeGrafter"/>
</dbReference>
<dbReference type="PANTHER" id="PTHR32054">
    <property type="entry name" value="HEAVY CHAIN, PUTATIVE, EXPRESSED-RELATED-RELATED"/>
    <property type="match status" value="1"/>
</dbReference>
<proteinExistence type="inferred from homology"/>
<sequence length="860" mass="96171">MAESNGQGTSLVDNSPPTQEQAPIDLELPASVASFSTEADNKKEIMDVTKTISMQDNVNEMAHRTDDTLVGLSNVDGSAPDPSTTSAAPLINGSISSVDIQVDNNHGTPGEKRPDMETFEESSDELNQHQVKVENENCNNVNEMADRTDDILVGLSNVDGSAPDPSTTSAAPLINGSISAVDIQVNNNHGTPGEKRPDMETFEESSDELNQHQVKVENECCMSQEPNYRSEDVKLISVNRGLVDTTAPFESVREAVSKFGGIVDWKAHKAMTIEKRKRIEIELQQAQEEISEYKKQSEAAEDAKVQVLRELENTKRHNEELKLNLDKAETEEAQAKQDSELARLRVEEMEQGITDEVSVAAKAQFDLAKSRYATAVADLETVKCELEAMQADYVSLAKERETAVLRAKEAVSASEEIESTVEELTLELITVKESLESSHAAHMEAEENRIGVLLVRDQDTLNYEKELKQAEEDSLRLNEQLLSAKDSKSKLDTASKLLLDLKAELVVYMDAKMKEEINNKEELEEVDLKIERAKEEVKRLEIASASLQPQLEREKADLVTMRQMEAMVSVAVSSLEAELSRTKEEIELARVREREAKEKMVELPKELEKAVLEADKEKLEAQTMHEELRKAREEAEQAKAAETTFESRLMAALKETEAAKASERLALAAVKAMQENEENISDGVTLPLNEYFELSKQAHEAEKLADQRVVVAIAQVEVAKQSELISLERLEEVNKELMERQEALKLAMEKAEMAKKGKLGMEQELRKWRSDQEQQRRKAEGVQCRSPAKNFDEGIGRKSVDNDLASAVHVRRASSPKLYHSQEETITHVSDGKTKKKRWFFPKTVMFLAGRRGSGGQQRL</sequence>
<feature type="region of interest" description="Disordered" evidence="4">
    <location>
        <begin position="1"/>
        <end position="42"/>
    </location>
</feature>
<evidence type="ECO:0000256" key="4">
    <source>
        <dbReference type="SAM" id="MobiDB-lite"/>
    </source>
</evidence>